<dbReference type="SMART" id="SM00729">
    <property type="entry name" value="Elp3"/>
    <property type="match status" value="1"/>
</dbReference>
<dbReference type="CDD" id="cd01335">
    <property type="entry name" value="Radical_SAM"/>
    <property type="match status" value="1"/>
</dbReference>
<dbReference type="Pfam" id="PF04055">
    <property type="entry name" value="Radical_SAM"/>
    <property type="match status" value="1"/>
</dbReference>
<accession>A0A444L6Q9</accession>
<reference evidence="8 9" key="1">
    <citation type="submission" date="2018-12" db="EMBL/GenBank/DDBJ databases">
        <title>The complete genome of the methanogenic archaea of the candidate phylum Verstraetearchaeota, obtained from the metagenome of underground thermal water.</title>
        <authorList>
            <person name="Kadnikov V.V."/>
            <person name="Mardanov A.V."/>
            <person name="Beletsky A.V."/>
            <person name="Karnachuk O.V."/>
            <person name="Ravin N.V."/>
        </authorList>
    </citation>
    <scope>NUCLEOTIDE SEQUENCE [LARGE SCALE GENOMIC DNA]</scope>
    <source>
        <strain evidence="8">Ch88</strain>
    </source>
</reference>
<dbReference type="InterPro" id="IPR007197">
    <property type="entry name" value="rSAM"/>
</dbReference>
<dbReference type="SFLD" id="SFLDS00029">
    <property type="entry name" value="Radical_SAM"/>
    <property type="match status" value="2"/>
</dbReference>
<dbReference type="SFLD" id="SFLDG01387">
    <property type="entry name" value="BtrN-like_SPASM_domain_contain"/>
    <property type="match status" value="1"/>
</dbReference>
<dbReference type="SUPFAM" id="SSF102114">
    <property type="entry name" value="Radical SAM enzymes"/>
    <property type="match status" value="1"/>
</dbReference>
<dbReference type="CDD" id="cd21123">
    <property type="entry name" value="SPASM_MftC-like"/>
    <property type="match status" value="1"/>
</dbReference>
<dbReference type="GO" id="GO:0006783">
    <property type="term" value="P:heme biosynthetic process"/>
    <property type="evidence" value="ECO:0007669"/>
    <property type="project" value="TreeGrafter"/>
</dbReference>
<keyword evidence="2" id="KW-0004">4Fe-4S</keyword>
<dbReference type="SFLD" id="SFLDG01067">
    <property type="entry name" value="SPASM/twitch_domain_containing"/>
    <property type="match status" value="2"/>
</dbReference>
<organism evidence="8 9">
    <name type="scientific">Methanosuratincola subterraneus</name>
    <dbReference type="NCBI Taxonomy" id="2593994"/>
    <lineage>
        <taxon>Archaea</taxon>
        <taxon>Thermoproteota</taxon>
        <taxon>Methanosuratincolia</taxon>
        <taxon>Candidatus Methanomethylicales</taxon>
        <taxon>Candidatus Methanomethylicaceae</taxon>
        <taxon>Candidatus Methanosuratincola (ex Vanwonterghem et al. 2016)</taxon>
    </lineage>
</organism>
<proteinExistence type="predicted"/>
<dbReference type="EMBL" id="RXGA01000003">
    <property type="protein sequence ID" value="RWX73259.1"/>
    <property type="molecule type" value="Genomic_DNA"/>
</dbReference>
<keyword evidence="3" id="KW-0949">S-adenosyl-L-methionine</keyword>
<dbReference type="InterPro" id="IPR050377">
    <property type="entry name" value="Radical_SAM_PqqE_MftC-like"/>
</dbReference>
<sequence length="478" mass="53341">MDTKTAVQIFGTFAESKPVQFALRRMSEYCHEDGKSRLEVALELYTGVREEACLKCRMAEKTVSAFLSLGGKAFGASSEEMKDKFRDKYWRRGLANVVKGISIFGVRKPFVPGAPFQVVWNVTNSCNLRCKHCYANAGQNPDLDLSTEDAKRVIDRIAEWGVVVLAFSGGEPLVRRDILELARHSSSRGLYTAIATNGVLLTKEKCRELREAGVEYLQISLDGAKAETHDSFRGVDGMFARTVEGIRNAVEAGFFVNIATTVTRHNLKEIPEMITLCEDLGVDWFMMYNFVPTGRGRFIEENDLSPREREDLLRMLWERMKTSKLNLLSTAPQFARVALEVEGASCSVVPTHFSNTELPGQLRSLADFIGGCGAGRFYIALEPNGDMTPCVFLPKKVGNILEESPERLWAELDDFRRLRDRGSLQGGCGSCDYRFVCGGCRARAYGYFGDFTLPDPGCIRNEDEYAKLTRIQGAPQAV</sequence>
<dbReference type="Proteomes" id="UP000288215">
    <property type="component" value="Unassembled WGS sequence"/>
</dbReference>
<dbReference type="InterPro" id="IPR034391">
    <property type="entry name" value="AdoMet-like_SPASM_containing"/>
</dbReference>
<gene>
    <name evidence="8" type="ORF">Metus_1233</name>
</gene>
<keyword evidence="4" id="KW-0479">Metal-binding</keyword>
<evidence type="ECO:0000256" key="3">
    <source>
        <dbReference type="ARBA" id="ARBA00022691"/>
    </source>
</evidence>
<dbReference type="InterPro" id="IPR006638">
    <property type="entry name" value="Elp3/MiaA/NifB-like_rSAM"/>
</dbReference>
<dbReference type="SFLD" id="SFLDG01386">
    <property type="entry name" value="main_SPASM_domain-containing"/>
    <property type="match status" value="1"/>
</dbReference>
<dbReference type="InterPro" id="IPR013785">
    <property type="entry name" value="Aldolase_TIM"/>
</dbReference>
<evidence type="ECO:0000256" key="5">
    <source>
        <dbReference type="ARBA" id="ARBA00023004"/>
    </source>
</evidence>
<protein>
    <submittedName>
        <fullName evidence="8">Radical SAM domain heme biosynthesis protein</fullName>
    </submittedName>
</protein>
<comment type="cofactor">
    <cofactor evidence="1">
        <name>[4Fe-4S] cluster</name>
        <dbReference type="ChEBI" id="CHEBI:49883"/>
    </cofactor>
</comment>
<evidence type="ECO:0000313" key="9">
    <source>
        <dbReference type="Proteomes" id="UP000288215"/>
    </source>
</evidence>
<feature type="domain" description="Radical SAM core" evidence="7">
    <location>
        <begin position="112"/>
        <end position="331"/>
    </location>
</feature>
<keyword evidence="6" id="KW-0411">Iron-sulfur</keyword>
<evidence type="ECO:0000256" key="6">
    <source>
        <dbReference type="ARBA" id="ARBA00023014"/>
    </source>
</evidence>
<evidence type="ECO:0000256" key="1">
    <source>
        <dbReference type="ARBA" id="ARBA00001966"/>
    </source>
</evidence>
<dbReference type="NCBIfam" id="TIGR04085">
    <property type="entry name" value="rSAM_more_4Fe4S"/>
    <property type="match status" value="1"/>
</dbReference>
<dbReference type="PANTHER" id="PTHR11228">
    <property type="entry name" value="RADICAL SAM DOMAIN PROTEIN"/>
    <property type="match status" value="1"/>
</dbReference>
<dbReference type="Pfam" id="PF13186">
    <property type="entry name" value="SPASM"/>
    <property type="match status" value="1"/>
</dbReference>
<dbReference type="GO" id="GO:0046872">
    <property type="term" value="F:metal ion binding"/>
    <property type="evidence" value="ECO:0007669"/>
    <property type="project" value="UniProtKB-KW"/>
</dbReference>
<dbReference type="PANTHER" id="PTHR11228:SF7">
    <property type="entry name" value="PQQA PEPTIDE CYCLASE"/>
    <property type="match status" value="1"/>
</dbReference>
<dbReference type="GO" id="GO:0003824">
    <property type="term" value="F:catalytic activity"/>
    <property type="evidence" value="ECO:0007669"/>
    <property type="project" value="InterPro"/>
</dbReference>
<evidence type="ECO:0000259" key="7">
    <source>
        <dbReference type="PROSITE" id="PS51918"/>
    </source>
</evidence>
<dbReference type="InterPro" id="IPR023885">
    <property type="entry name" value="4Fe4S-binding_SPASM_dom"/>
</dbReference>
<dbReference type="Gene3D" id="3.20.20.70">
    <property type="entry name" value="Aldolase class I"/>
    <property type="match status" value="1"/>
</dbReference>
<dbReference type="PROSITE" id="PS51918">
    <property type="entry name" value="RADICAL_SAM"/>
    <property type="match status" value="1"/>
</dbReference>
<evidence type="ECO:0000313" key="8">
    <source>
        <dbReference type="EMBL" id="RWX73259.1"/>
    </source>
</evidence>
<comment type="caution">
    <text evidence="8">The sequence shown here is derived from an EMBL/GenBank/DDBJ whole genome shotgun (WGS) entry which is preliminary data.</text>
</comment>
<dbReference type="InterPro" id="IPR058240">
    <property type="entry name" value="rSAM_sf"/>
</dbReference>
<dbReference type="GO" id="GO:0051536">
    <property type="term" value="F:iron-sulfur cluster binding"/>
    <property type="evidence" value="ECO:0007669"/>
    <property type="project" value="UniProtKB-KW"/>
</dbReference>
<keyword evidence="5" id="KW-0408">Iron</keyword>
<evidence type="ECO:0000256" key="4">
    <source>
        <dbReference type="ARBA" id="ARBA00022723"/>
    </source>
</evidence>
<name>A0A444L6Q9_METS7</name>
<evidence type="ECO:0000256" key="2">
    <source>
        <dbReference type="ARBA" id="ARBA00022485"/>
    </source>
</evidence>
<dbReference type="AlphaFoldDB" id="A0A444L6Q9"/>